<keyword evidence="2" id="KW-1185">Reference proteome</keyword>
<proteinExistence type="predicted"/>
<dbReference type="Proteomes" id="UP000001194">
    <property type="component" value="Unassembled WGS sequence"/>
</dbReference>
<evidence type="ECO:0000313" key="1">
    <source>
        <dbReference type="EMBL" id="EDR06060.1"/>
    </source>
</evidence>
<dbReference type="HOGENOM" id="CLU_1069857_0_0_1"/>
<sequence length="260" mass="27817">MQNPDHRPLPNGWTERYDVFSTSFTISQCLRGVNITYPNGGFTTISTSIALTPIFRREFWLIDGFPISTAIFSGGGSTTSPPISPADATQFAVLAAQAPQRAKIFKQVGISVGKTAGKAALQIAGNAALLSVGIPPGLAIDVGTSILNSNTVGALIVNAFLSASTGVNLSTLLAVLQGQPGADYQGIINVLKLQQQRLQRQPQAPSVDYQALLTELTRILLLLLNSKLLRNNNKLPHSSTYAKRLNELWVQSCKVANFAE</sequence>
<accession>B0DH74</accession>
<organism evidence="2">
    <name type="scientific">Laccaria bicolor (strain S238N-H82 / ATCC MYA-4686)</name>
    <name type="common">Bicoloured deceiver</name>
    <name type="synonym">Laccaria laccata var. bicolor</name>
    <dbReference type="NCBI Taxonomy" id="486041"/>
    <lineage>
        <taxon>Eukaryota</taxon>
        <taxon>Fungi</taxon>
        <taxon>Dikarya</taxon>
        <taxon>Basidiomycota</taxon>
        <taxon>Agaricomycotina</taxon>
        <taxon>Agaricomycetes</taxon>
        <taxon>Agaricomycetidae</taxon>
        <taxon>Agaricales</taxon>
        <taxon>Agaricineae</taxon>
        <taxon>Hydnangiaceae</taxon>
        <taxon>Laccaria</taxon>
    </lineage>
</organism>
<dbReference type="AlphaFoldDB" id="B0DH74"/>
<dbReference type="EMBL" id="DS547110">
    <property type="protein sequence ID" value="EDR06060.1"/>
    <property type="molecule type" value="Genomic_DNA"/>
</dbReference>
<dbReference type="KEGG" id="lbc:LACBIDRAFT_329144"/>
<evidence type="ECO:0000313" key="2">
    <source>
        <dbReference type="Proteomes" id="UP000001194"/>
    </source>
</evidence>
<dbReference type="RefSeq" id="XP_001883348.1">
    <property type="nucleotide sequence ID" value="XM_001883313.1"/>
</dbReference>
<protein>
    <submittedName>
        <fullName evidence="1">Predicted protein</fullName>
    </submittedName>
</protein>
<name>B0DH74_LACBS</name>
<dbReference type="GeneID" id="6079039"/>
<dbReference type="InParanoid" id="B0DH74"/>
<gene>
    <name evidence="1" type="ORF">LACBIDRAFT_329144</name>
</gene>
<dbReference type="OrthoDB" id="3071687at2759"/>
<reference evidence="1 2" key="1">
    <citation type="journal article" date="2008" name="Nature">
        <title>The genome of Laccaria bicolor provides insights into mycorrhizal symbiosis.</title>
        <authorList>
            <person name="Martin F."/>
            <person name="Aerts A."/>
            <person name="Ahren D."/>
            <person name="Brun A."/>
            <person name="Danchin E.G.J."/>
            <person name="Duchaussoy F."/>
            <person name="Gibon J."/>
            <person name="Kohler A."/>
            <person name="Lindquist E."/>
            <person name="Pereda V."/>
            <person name="Salamov A."/>
            <person name="Shapiro H.J."/>
            <person name="Wuyts J."/>
            <person name="Blaudez D."/>
            <person name="Buee M."/>
            <person name="Brokstein P."/>
            <person name="Canbaeck B."/>
            <person name="Cohen D."/>
            <person name="Courty P.E."/>
            <person name="Coutinho P.M."/>
            <person name="Delaruelle C."/>
            <person name="Detter J.C."/>
            <person name="Deveau A."/>
            <person name="DiFazio S."/>
            <person name="Duplessis S."/>
            <person name="Fraissinet-Tachet L."/>
            <person name="Lucic E."/>
            <person name="Frey-Klett P."/>
            <person name="Fourrey C."/>
            <person name="Feussner I."/>
            <person name="Gay G."/>
            <person name="Grimwood J."/>
            <person name="Hoegger P.J."/>
            <person name="Jain P."/>
            <person name="Kilaru S."/>
            <person name="Labbe J."/>
            <person name="Lin Y.C."/>
            <person name="Legue V."/>
            <person name="Le Tacon F."/>
            <person name="Marmeisse R."/>
            <person name="Melayah D."/>
            <person name="Montanini B."/>
            <person name="Muratet M."/>
            <person name="Nehls U."/>
            <person name="Niculita-Hirzel H."/>
            <person name="Oudot-Le Secq M.P."/>
            <person name="Peter M."/>
            <person name="Quesneville H."/>
            <person name="Rajashekar B."/>
            <person name="Reich M."/>
            <person name="Rouhier N."/>
            <person name="Schmutz J."/>
            <person name="Yin T."/>
            <person name="Chalot M."/>
            <person name="Henrissat B."/>
            <person name="Kuees U."/>
            <person name="Lucas S."/>
            <person name="Van de Peer Y."/>
            <person name="Podila G.K."/>
            <person name="Polle A."/>
            <person name="Pukkila P.J."/>
            <person name="Richardson P.M."/>
            <person name="Rouze P."/>
            <person name="Sanders I.R."/>
            <person name="Stajich J.E."/>
            <person name="Tunlid A."/>
            <person name="Tuskan G."/>
            <person name="Grigoriev I.V."/>
        </authorList>
    </citation>
    <scope>NUCLEOTIDE SEQUENCE [LARGE SCALE GENOMIC DNA]</scope>
    <source>
        <strain evidence="2">S238N-H82 / ATCC MYA-4686</strain>
    </source>
</reference>